<proteinExistence type="predicted"/>
<evidence type="ECO:0000313" key="2">
    <source>
        <dbReference type="EMBL" id="SDE62590.1"/>
    </source>
</evidence>
<feature type="transmembrane region" description="Helical" evidence="1">
    <location>
        <begin position="6"/>
        <end position="21"/>
    </location>
</feature>
<dbReference type="AlphaFoldDB" id="A0A1G7EFY0"/>
<evidence type="ECO:0000256" key="1">
    <source>
        <dbReference type="SAM" id="Phobius"/>
    </source>
</evidence>
<name>A0A1G7EFY0_9FLAO</name>
<keyword evidence="1" id="KW-1133">Transmembrane helix</keyword>
<keyword evidence="3" id="KW-1185">Reference proteome</keyword>
<evidence type="ECO:0000313" key="3">
    <source>
        <dbReference type="Proteomes" id="UP000182114"/>
    </source>
</evidence>
<dbReference type="eggNOG" id="ENOG5030C5C">
    <property type="taxonomic scope" value="Bacteria"/>
</dbReference>
<dbReference type="Proteomes" id="UP000182114">
    <property type="component" value="Unassembled WGS sequence"/>
</dbReference>
<feature type="transmembrane region" description="Helical" evidence="1">
    <location>
        <begin position="146"/>
        <end position="166"/>
    </location>
</feature>
<accession>A0A1G7EFY0</accession>
<gene>
    <name evidence="2" type="ORF">SAMN04487992_102297</name>
</gene>
<feature type="transmembrane region" description="Helical" evidence="1">
    <location>
        <begin position="116"/>
        <end position="134"/>
    </location>
</feature>
<feature type="transmembrane region" description="Helical" evidence="1">
    <location>
        <begin position="28"/>
        <end position="47"/>
    </location>
</feature>
<keyword evidence="1" id="KW-0812">Transmembrane</keyword>
<organism evidence="2 3">
    <name type="scientific">Cellulophaga baltica</name>
    <dbReference type="NCBI Taxonomy" id="76594"/>
    <lineage>
        <taxon>Bacteria</taxon>
        <taxon>Pseudomonadati</taxon>
        <taxon>Bacteroidota</taxon>
        <taxon>Flavobacteriia</taxon>
        <taxon>Flavobacteriales</taxon>
        <taxon>Flavobacteriaceae</taxon>
        <taxon>Cellulophaga</taxon>
    </lineage>
</organism>
<feature type="transmembrane region" description="Helical" evidence="1">
    <location>
        <begin position="53"/>
        <end position="72"/>
    </location>
</feature>
<keyword evidence="1" id="KW-0472">Membrane</keyword>
<feature type="transmembrane region" description="Helical" evidence="1">
    <location>
        <begin position="84"/>
        <end position="104"/>
    </location>
</feature>
<feature type="transmembrane region" description="Helical" evidence="1">
    <location>
        <begin position="186"/>
        <end position="207"/>
    </location>
</feature>
<protein>
    <submittedName>
        <fullName evidence="2">Uncharacterized protein</fullName>
    </submittedName>
</protein>
<reference evidence="3" key="1">
    <citation type="submission" date="2016-10" db="EMBL/GenBank/DDBJ databases">
        <authorList>
            <person name="Varghese N."/>
            <person name="Submissions S."/>
        </authorList>
    </citation>
    <scope>NUCLEOTIDE SEQUENCE [LARGE SCALE GENOMIC DNA]</scope>
    <source>
        <strain evidence="3">DSM 24729</strain>
    </source>
</reference>
<dbReference type="EMBL" id="FNBD01000002">
    <property type="protein sequence ID" value="SDE62590.1"/>
    <property type="molecule type" value="Genomic_DNA"/>
</dbReference>
<sequence>MIEMVFITITLLSLLLFYLGTGKIKKALIISIFWLSSIGILSFYGYFENTAKTPPRFFIVLIGSIFFSIYVLKTLKAKKTNTTMILFLHSLRLPIEICLLQLYFQNQIPKLMTFLGYNFDIFMGISALIILLMYCRKPFHNNKILYFWNVIGIIFLSIIVLIAILSAPLPFQLFAFKQPNIALTKFPFVFLPAFIVPLIYTSHFLTLRKLKNTS</sequence>